<dbReference type="PANTHER" id="PTHR32089:SF112">
    <property type="entry name" value="LYSOZYME-LIKE PROTEIN-RELATED"/>
    <property type="match status" value="1"/>
</dbReference>
<comment type="subcellular location">
    <subcellularLocation>
        <location evidence="1">Cell membrane</location>
    </subcellularLocation>
</comment>
<dbReference type="SMART" id="SM00304">
    <property type="entry name" value="HAMP"/>
    <property type="match status" value="1"/>
</dbReference>
<dbReference type="AlphaFoldDB" id="A0A2W6NGE3"/>
<dbReference type="CDD" id="cd12913">
    <property type="entry name" value="PDC1_MCP_like"/>
    <property type="match status" value="1"/>
</dbReference>
<dbReference type="CDD" id="cd06225">
    <property type="entry name" value="HAMP"/>
    <property type="match status" value="1"/>
</dbReference>
<evidence type="ECO:0000256" key="3">
    <source>
        <dbReference type="ARBA" id="ARBA00023136"/>
    </source>
</evidence>
<dbReference type="CDD" id="cd11386">
    <property type="entry name" value="MCP_signal"/>
    <property type="match status" value="1"/>
</dbReference>
<dbReference type="GO" id="GO:0005886">
    <property type="term" value="C:plasma membrane"/>
    <property type="evidence" value="ECO:0007669"/>
    <property type="project" value="UniProtKB-SubCell"/>
</dbReference>
<dbReference type="Pfam" id="PF00015">
    <property type="entry name" value="MCPsignal"/>
    <property type="match status" value="1"/>
</dbReference>
<comment type="similarity">
    <text evidence="5">Belongs to the methyl-accepting chemotaxis (MCP) protein family.</text>
</comment>
<evidence type="ECO:0000256" key="1">
    <source>
        <dbReference type="ARBA" id="ARBA00004236"/>
    </source>
</evidence>
<dbReference type="InterPro" id="IPR003660">
    <property type="entry name" value="HAMP_dom"/>
</dbReference>
<feature type="domain" description="Methyl-accepting transducer" evidence="8">
    <location>
        <begin position="420"/>
        <end position="656"/>
    </location>
</feature>
<keyword evidence="7" id="KW-0812">Transmembrane</keyword>
<keyword evidence="4 6" id="KW-0807">Transducer</keyword>
<evidence type="ECO:0000259" key="9">
    <source>
        <dbReference type="PROSITE" id="PS50885"/>
    </source>
</evidence>
<dbReference type="Gene3D" id="1.10.287.950">
    <property type="entry name" value="Methyl-accepting chemotaxis protein"/>
    <property type="match status" value="1"/>
</dbReference>
<dbReference type="PROSITE" id="PS50111">
    <property type="entry name" value="CHEMOTAXIS_TRANSDUC_2"/>
    <property type="match status" value="1"/>
</dbReference>
<feature type="domain" description="HAMP" evidence="9">
    <location>
        <begin position="349"/>
        <end position="401"/>
    </location>
</feature>
<evidence type="ECO:0000256" key="2">
    <source>
        <dbReference type="ARBA" id="ARBA00022475"/>
    </source>
</evidence>
<sequence length="706" mass="76518">MGGLHMQFLRNIKLGVKLGVLLGVVLLCSIGALIAFNTKAIYDKSLQYGESVAAQSANTAVNDFMGDINQLRSSLDSLGTTIVDAAKNGSMSREDIVRILEEHLKKDDKVFGIYTGFEPNAFDGKDAEHVNKSKYDDATGRFIPYIVRDGNSLHYEPLTTYEGTGDTSKYYQQPKATKALYWTEPTTYKVAGKEISLVSIVLPLLDENNTFLGIIGVDFTIERFQQNISALNPDQGYAMLITSEGRIAAHGSRPELVKENAQVTADTQAVIQRITAGESGFYSSIDNAKPDLFIAEPAKMPGLESSWFLVSALPKDVILKPFYESLKWSVIIAIFAVLLLAGVVTYTILSIVKQLNRVNVVAGQLAGGDLTQKLPVRSKDEFGVMAVHMNDMMTTLRHTISVISEHALSVGSTSQQLTAGAEDTSKAAEQMALTGLEVSKKAKKQVEELQHSSRSMNEISTGIGKIADAAAEVSQASKSVTERTSSGTDKMKAAMDMVERANSSVQSSMTALEHFQQRSEEIGRITGMITEVSRQTNLLALNASIEASRAGEHGRGFGVVAAEIRKLAEQSNQSASDIAALIQSVQHEVRAIVDNMETGSAEVTHIAEVMNESGELFLSISSQIADVNEQIEQVSTIAKQMSDESQQVDSSLEQLKVIGHETADHANQVASASEKQLASMEEITAASAALAHLTQELLELIQRFRT</sequence>
<dbReference type="SMART" id="SM00283">
    <property type="entry name" value="MA"/>
    <property type="match status" value="1"/>
</dbReference>
<evidence type="ECO:0008006" key="12">
    <source>
        <dbReference type="Google" id="ProtNLM"/>
    </source>
</evidence>
<dbReference type="PROSITE" id="PS50885">
    <property type="entry name" value="HAMP"/>
    <property type="match status" value="1"/>
</dbReference>
<evidence type="ECO:0000313" key="11">
    <source>
        <dbReference type="Proteomes" id="UP000249204"/>
    </source>
</evidence>
<evidence type="ECO:0000259" key="8">
    <source>
        <dbReference type="PROSITE" id="PS50111"/>
    </source>
</evidence>
<organism evidence="10 11">
    <name type="scientific">Paenibacillus silvae</name>
    <dbReference type="NCBI Taxonomy" id="1325358"/>
    <lineage>
        <taxon>Bacteria</taxon>
        <taxon>Bacillati</taxon>
        <taxon>Bacillota</taxon>
        <taxon>Bacilli</taxon>
        <taxon>Bacillales</taxon>
        <taxon>Paenibacillaceae</taxon>
        <taxon>Paenibacillus</taxon>
    </lineage>
</organism>
<proteinExistence type="inferred from homology"/>
<dbReference type="Gene3D" id="3.30.450.20">
    <property type="entry name" value="PAS domain"/>
    <property type="match status" value="2"/>
</dbReference>
<feature type="transmembrane region" description="Helical" evidence="7">
    <location>
        <begin position="328"/>
        <end position="349"/>
    </location>
</feature>
<dbReference type="InterPro" id="IPR004089">
    <property type="entry name" value="MCPsignal_dom"/>
</dbReference>
<dbReference type="EMBL" id="QKWW01000041">
    <property type="protein sequence ID" value="PZT54821.1"/>
    <property type="molecule type" value="Genomic_DNA"/>
</dbReference>
<dbReference type="Pfam" id="PF22673">
    <property type="entry name" value="MCP-like_PDC_1"/>
    <property type="match status" value="1"/>
</dbReference>
<feature type="transmembrane region" description="Helical" evidence="7">
    <location>
        <begin position="14"/>
        <end position="36"/>
    </location>
</feature>
<evidence type="ECO:0000256" key="4">
    <source>
        <dbReference type="ARBA" id="ARBA00023224"/>
    </source>
</evidence>
<dbReference type="PANTHER" id="PTHR32089">
    <property type="entry name" value="METHYL-ACCEPTING CHEMOTAXIS PROTEIN MCPB"/>
    <property type="match status" value="1"/>
</dbReference>
<evidence type="ECO:0000256" key="5">
    <source>
        <dbReference type="ARBA" id="ARBA00029447"/>
    </source>
</evidence>
<keyword evidence="3 7" id="KW-0472">Membrane</keyword>
<evidence type="ECO:0000256" key="7">
    <source>
        <dbReference type="SAM" id="Phobius"/>
    </source>
</evidence>
<name>A0A2W6NGE3_9BACL</name>
<evidence type="ECO:0000256" key="6">
    <source>
        <dbReference type="PROSITE-ProRule" id="PRU00284"/>
    </source>
</evidence>
<reference evidence="10 11" key="1">
    <citation type="submission" date="2018-06" db="EMBL/GenBank/DDBJ databases">
        <title>Isolation of heavy metals resistant Paenibacillus silvae NC2 from Gold-Copper mine in ZiJin, China.</title>
        <authorList>
            <person name="Xu J."/>
            <person name="Mazhar H.S."/>
            <person name="Rensing C."/>
        </authorList>
    </citation>
    <scope>NUCLEOTIDE SEQUENCE [LARGE SCALE GENOMIC DNA]</scope>
    <source>
        <strain evidence="10 11">NC2</strain>
    </source>
</reference>
<protein>
    <recommendedName>
        <fullName evidence="12">Methyl-accepting chemotaxis protein</fullName>
    </recommendedName>
</protein>
<keyword evidence="2" id="KW-1003">Cell membrane</keyword>
<evidence type="ECO:0000313" key="10">
    <source>
        <dbReference type="EMBL" id="PZT54821.1"/>
    </source>
</evidence>
<dbReference type="Proteomes" id="UP000249204">
    <property type="component" value="Unassembled WGS sequence"/>
</dbReference>
<gene>
    <name evidence="10" type="ORF">DN757_15385</name>
</gene>
<comment type="caution">
    <text evidence="10">The sequence shown here is derived from an EMBL/GenBank/DDBJ whole genome shotgun (WGS) entry which is preliminary data.</text>
</comment>
<dbReference type="GO" id="GO:0007165">
    <property type="term" value="P:signal transduction"/>
    <property type="evidence" value="ECO:0007669"/>
    <property type="project" value="UniProtKB-KW"/>
</dbReference>
<dbReference type="SUPFAM" id="SSF58104">
    <property type="entry name" value="Methyl-accepting chemotaxis protein (MCP) signaling domain"/>
    <property type="match status" value="1"/>
</dbReference>
<accession>A0A2W6NGE3</accession>
<keyword evidence="7" id="KW-1133">Transmembrane helix</keyword>
<dbReference type="Pfam" id="PF00672">
    <property type="entry name" value="HAMP"/>
    <property type="match status" value="1"/>
</dbReference>